<evidence type="ECO:0000313" key="2">
    <source>
        <dbReference type="EMBL" id="KKK82496.1"/>
    </source>
</evidence>
<organism evidence="2">
    <name type="scientific">marine sediment metagenome</name>
    <dbReference type="NCBI Taxonomy" id="412755"/>
    <lineage>
        <taxon>unclassified sequences</taxon>
        <taxon>metagenomes</taxon>
        <taxon>ecological metagenomes</taxon>
    </lineage>
</organism>
<gene>
    <name evidence="2" type="ORF">LCGC14_2802820</name>
</gene>
<proteinExistence type="predicted"/>
<keyword evidence="1" id="KW-0812">Transmembrane</keyword>
<sequence>MFKKVKIGAVVLGMLALMAGLFFWMIPSSDAKRFWMADGLVSDGSSGQSRYIDAIHSGNSNLAHGDYAMLLDGGTSDFALFVYNSGGTSFNSVTSGTSRPFTVVPRDDPATGFWREVWVSSVSGYVPSGSTIYFGSGATAPSIWAVDNVGLSSVSAYICSADGAIGAQKCADFGSIIDLVQ</sequence>
<dbReference type="AlphaFoldDB" id="A0A0F9BDK4"/>
<keyword evidence="1" id="KW-0472">Membrane</keyword>
<comment type="caution">
    <text evidence="2">The sequence shown here is derived from an EMBL/GenBank/DDBJ whole genome shotgun (WGS) entry which is preliminary data.</text>
</comment>
<reference evidence="2" key="1">
    <citation type="journal article" date="2015" name="Nature">
        <title>Complex archaea that bridge the gap between prokaryotes and eukaryotes.</title>
        <authorList>
            <person name="Spang A."/>
            <person name="Saw J.H."/>
            <person name="Jorgensen S.L."/>
            <person name="Zaremba-Niedzwiedzka K."/>
            <person name="Martijn J."/>
            <person name="Lind A.E."/>
            <person name="van Eijk R."/>
            <person name="Schleper C."/>
            <person name="Guy L."/>
            <person name="Ettema T.J."/>
        </authorList>
    </citation>
    <scope>NUCLEOTIDE SEQUENCE</scope>
</reference>
<protein>
    <submittedName>
        <fullName evidence="2">Uncharacterized protein</fullName>
    </submittedName>
</protein>
<keyword evidence="1" id="KW-1133">Transmembrane helix</keyword>
<evidence type="ECO:0000256" key="1">
    <source>
        <dbReference type="SAM" id="Phobius"/>
    </source>
</evidence>
<name>A0A0F9BDK4_9ZZZZ</name>
<feature type="transmembrane region" description="Helical" evidence="1">
    <location>
        <begin position="7"/>
        <end position="26"/>
    </location>
</feature>
<dbReference type="EMBL" id="LAZR01052646">
    <property type="protein sequence ID" value="KKK82496.1"/>
    <property type="molecule type" value="Genomic_DNA"/>
</dbReference>
<accession>A0A0F9BDK4</accession>